<protein>
    <submittedName>
        <fullName evidence="2">Uncharacterized protein</fullName>
    </submittedName>
</protein>
<comment type="caution">
    <text evidence="2">The sequence shown here is derived from an EMBL/GenBank/DDBJ whole genome shotgun (WGS) entry which is preliminary data.</text>
</comment>
<sequence>MVLNKKVLFEGFLYTFLSAKIAIHFLKELKDKMLK</sequence>
<feature type="transmembrane region" description="Helical" evidence="1">
    <location>
        <begin position="7"/>
        <end position="26"/>
    </location>
</feature>
<accession>V8AQ06</accession>
<keyword evidence="1" id="KW-1133">Transmembrane helix</keyword>
<dbReference type="EMBL" id="AVFE01000015">
    <property type="protein sequence ID" value="ETD04903.1"/>
    <property type="molecule type" value="Genomic_DNA"/>
</dbReference>
<keyword evidence="1" id="KW-0812">Transmembrane</keyword>
<organism evidence="2 3">
    <name type="scientific">Lactococcus garvieae TRF1</name>
    <dbReference type="NCBI Taxonomy" id="1380772"/>
    <lineage>
        <taxon>Bacteria</taxon>
        <taxon>Bacillati</taxon>
        <taxon>Bacillota</taxon>
        <taxon>Bacilli</taxon>
        <taxon>Lactobacillales</taxon>
        <taxon>Streptococcaceae</taxon>
        <taxon>Lactococcus</taxon>
    </lineage>
</organism>
<dbReference type="AlphaFoldDB" id="V8AQ06"/>
<name>V8AQ06_9LACT</name>
<proteinExistence type="predicted"/>
<evidence type="ECO:0000313" key="3">
    <source>
        <dbReference type="Proteomes" id="UP000018692"/>
    </source>
</evidence>
<reference evidence="2 3" key="1">
    <citation type="submission" date="2013-07" db="EMBL/GenBank/DDBJ databases">
        <title>Isolation of Lactococcus garvieae strain TRF1 from the fecal material of a timber rattlesnake.</title>
        <authorList>
            <person name="McLaughlin R.W."/>
            <person name="Cochran P.A."/>
            <person name="Dowd S.E."/>
        </authorList>
    </citation>
    <scope>NUCLEOTIDE SEQUENCE [LARGE SCALE GENOMIC DNA]</scope>
    <source>
        <strain evidence="2 3">TRF1</strain>
    </source>
</reference>
<keyword evidence="1" id="KW-0472">Membrane</keyword>
<evidence type="ECO:0000313" key="2">
    <source>
        <dbReference type="EMBL" id="ETD04903.1"/>
    </source>
</evidence>
<gene>
    <name evidence="2" type="ORF">N568_0105340</name>
</gene>
<dbReference type="Proteomes" id="UP000018692">
    <property type="component" value="Unassembled WGS sequence"/>
</dbReference>
<evidence type="ECO:0000256" key="1">
    <source>
        <dbReference type="SAM" id="Phobius"/>
    </source>
</evidence>